<sequence length="177" mass="19561">MACHTADSTFETSQPGQMVEAETISLVGPALDWVIATLEGWKQETVPLAQIWMRRGRDARNYPISKPLSELRYSTDRNLGGELLERTGISIVRCDDDFGVDSEGYTTSERIPVWCASYGQHSVETSTEHQRHDAMFQIYEGEVTYGPTPLIAGLRCIVKAELGGKVLIPAELTAEIG</sequence>
<gene>
    <name evidence="1" type="ORF">OSV15_07165</name>
</gene>
<proteinExistence type="predicted"/>
<accession>A0AA47E6T3</accession>
<organism evidence="1 2">
    <name type="scientific">Stutzerimonas frequens</name>
    <dbReference type="NCBI Taxonomy" id="2968969"/>
    <lineage>
        <taxon>Bacteria</taxon>
        <taxon>Pseudomonadati</taxon>
        <taxon>Pseudomonadota</taxon>
        <taxon>Gammaproteobacteria</taxon>
        <taxon>Pseudomonadales</taxon>
        <taxon>Pseudomonadaceae</taxon>
        <taxon>Stutzerimonas</taxon>
    </lineage>
</organism>
<evidence type="ECO:0008006" key="3">
    <source>
        <dbReference type="Google" id="ProtNLM"/>
    </source>
</evidence>
<dbReference type="EMBL" id="CP113257">
    <property type="protein sequence ID" value="WAE53952.1"/>
    <property type="molecule type" value="Genomic_DNA"/>
</dbReference>
<evidence type="ECO:0000313" key="2">
    <source>
        <dbReference type="Proteomes" id="UP001164632"/>
    </source>
</evidence>
<protein>
    <recommendedName>
        <fullName evidence="3">DUF2591 domain-containing protein</fullName>
    </recommendedName>
</protein>
<reference evidence="1" key="1">
    <citation type="submission" date="2022-11" db="EMBL/GenBank/DDBJ databases">
        <title>Genomic of Pseudomonas TF18.</title>
        <authorList>
            <person name="Liu T."/>
        </authorList>
    </citation>
    <scope>NUCLEOTIDE SEQUENCE</scope>
    <source>
        <strain evidence="1">TF18</strain>
    </source>
</reference>
<evidence type="ECO:0000313" key="1">
    <source>
        <dbReference type="EMBL" id="WAE53952.1"/>
    </source>
</evidence>
<dbReference type="RefSeq" id="WP_267932401.1">
    <property type="nucleotide sequence ID" value="NZ_CP113257.1"/>
</dbReference>
<dbReference type="AlphaFoldDB" id="A0AA47E6T3"/>
<name>A0AA47E6T3_9GAMM</name>
<dbReference type="Proteomes" id="UP001164632">
    <property type="component" value="Chromosome"/>
</dbReference>